<dbReference type="SUPFAM" id="SSF53448">
    <property type="entry name" value="Nucleotide-diphospho-sugar transferases"/>
    <property type="match status" value="1"/>
</dbReference>
<proteinExistence type="predicted"/>
<reference evidence="1" key="1">
    <citation type="journal article" date="2020" name="Nature">
        <title>Giant virus diversity and host interactions through global metagenomics.</title>
        <authorList>
            <person name="Schulz F."/>
            <person name="Roux S."/>
            <person name="Paez-Espino D."/>
            <person name="Jungbluth S."/>
            <person name="Walsh D.A."/>
            <person name="Denef V.J."/>
            <person name="McMahon K.D."/>
            <person name="Konstantinidis K.T."/>
            <person name="Eloe-Fadrosh E.A."/>
            <person name="Kyrpides N.C."/>
            <person name="Woyke T."/>
        </authorList>
    </citation>
    <scope>NUCLEOTIDE SEQUENCE</scope>
    <source>
        <strain evidence="1">GVMAG-M-3300023174-141</strain>
    </source>
</reference>
<dbReference type="EMBL" id="MN739589">
    <property type="protein sequence ID" value="QHT14780.1"/>
    <property type="molecule type" value="Genomic_DNA"/>
</dbReference>
<evidence type="ECO:0000313" key="1">
    <source>
        <dbReference type="EMBL" id="QHT14780.1"/>
    </source>
</evidence>
<dbReference type="Pfam" id="PF13704">
    <property type="entry name" value="Glyco_tranf_2_4"/>
    <property type="match status" value="1"/>
</dbReference>
<sequence length="237" mass="27979">MQVSIFLLCYNEELMLPNTLKHYKTRFPNASITIFDNYSTDRSVEIAKAAGCRVIKYDSKEQQDEKLLIWVRSHLWKDFVEKGWVIMCDMDEWLDATEEDLKAEEAKGTTILMTQGVNMVGESKVADYSDIDLFEIKKGYLDDNMSKRICFQYPAISMEFWYGAHKCFPQGRIQYSQKTYFLKHYDFLGPEYLVAKHKRRYERNEVSRMNGINQHYMNEREKSLQIYQAALSKAAML</sequence>
<protein>
    <recommendedName>
        <fullName evidence="2">Glycosyltransferase</fullName>
    </recommendedName>
</protein>
<accession>A0A6C0DEQ5</accession>
<dbReference type="AlphaFoldDB" id="A0A6C0DEQ5"/>
<dbReference type="Gene3D" id="3.90.550.10">
    <property type="entry name" value="Spore Coat Polysaccharide Biosynthesis Protein SpsA, Chain A"/>
    <property type="match status" value="1"/>
</dbReference>
<name>A0A6C0DEQ5_9ZZZZ</name>
<evidence type="ECO:0008006" key="2">
    <source>
        <dbReference type="Google" id="ProtNLM"/>
    </source>
</evidence>
<dbReference type="InterPro" id="IPR029044">
    <property type="entry name" value="Nucleotide-diphossugar_trans"/>
</dbReference>
<organism evidence="1">
    <name type="scientific">viral metagenome</name>
    <dbReference type="NCBI Taxonomy" id="1070528"/>
    <lineage>
        <taxon>unclassified sequences</taxon>
        <taxon>metagenomes</taxon>
        <taxon>organismal metagenomes</taxon>
    </lineage>
</organism>